<comment type="subunit">
    <text evidence="10">Monomer. Associates with 30S ribosomal subunit, binds 16S rRNA.</text>
</comment>
<keyword evidence="6 10" id="KW-0378">Hydrolase</keyword>
<dbReference type="Gene3D" id="1.10.40.50">
    <property type="entry name" value="Probable gtpase engc, domain 3"/>
    <property type="match status" value="1"/>
</dbReference>
<protein>
    <recommendedName>
        <fullName evidence="10">Small ribosomal subunit biogenesis GTPase RsgA</fullName>
        <ecNumber evidence="10">3.6.1.-</ecNumber>
    </recommendedName>
</protein>
<dbReference type="Gene3D" id="3.40.50.300">
    <property type="entry name" value="P-loop containing nucleotide triphosphate hydrolases"/>
    <property type="match status" value="1"/>
</dbReference>
<evidence type="ECO:0000256" key="1">
    <source>
        <dbReference type="ARBA" id="ARBA00022490"/>
    </source>
</evidence>
<dbReference type="InterPro" id="IPR030378">
    <property type="entry name" value="G_CP_dom"/>
</dbReference>
<dbReference type="GO" id="GO:0046872">
    <property type="term" value="F:metal ion binding"/>
    <property type="evidence" value="ECO:0007669"/>
    <property type="project" value="UniProtKB-KW"/>
</dbReference>
<evidence type="ECO:0000256" key="5">
    <source>
        <dbReference type="ARBA" id="ARBA00022741"/>
    </source>
</evidence>
<evidence type="ECO:0000256" key="9">
    <source>
        <dbReference type="ARBA" id="ARBA00023134"/>
    </source>
</evidence>
<feature type="binding site" evidence="10">
    <location>
        <position position="280"/>
    </location>
    <ligand>
        <name>Zn(2+)</name>
        <dbReference type="ChEBI" id="CHEBI:29105"/>
    </ligand>
</feature>
<dbReference type="HAMAP" id="MF_01820">
    <property type="entry name" value="GTPase_RsgA"/>
    <property type="match status" value="1"/>
</dbReference>
<keyword evidence="14" id="KW-1185">Reference proteome</keyword>
<evidence type="ECO:0000256" key="4">
    <source>
        <dbReference type="ARBA" id="ARBA00022730"/>
    </source>
</evidence>
<name>A0A6L8LFN2_9RHOB</name>
<dbReference type="Pfam" id="PF03193">
    <property type="entry name" value="RsgA_GTPase"/>
    <property type="match status" value="1"/>
</dbReference>
<evidence type="ECO:0000256" key="3">
    <source>
        <dbReference type="ARBA" id="ARBA00022723"/>
    </source>
</evidence>
<dbReference type="AlphaFoldDB" id="A0A6L8LFN2"/>
<keyword evidence="8 10" id="KW-0694">RNA-binding</keyword>
<feature type="binding site" evidence="10">
    <location>
        <position position="293"/>
    </location>
    <ligand>
        <name>Zn(2+)</name>
        <dbReference type="ChEBI" id="CHEBI:29105"/>
    </ligand>
</feature>
<dbReference type="GO" id="GO:0005737">
    <property type="term" value="C:cytoplasm"/>
    <property type="evidence" value="ECO:0007669"/>
    <property type="project" value="UniProtKB-SubCell"/>
</dbReference>
<dbReference type="InterPro" id="IPR010914">
    <property type="entry name" value="RsgA_GTPase_dom"/>
</dbReference>
<evidence type="ECO:0000259" key="11">
    <source>
        <dbReference type="PROSITE" id="PS50936"/>
    </source>
</evidence>
<dbReference type="PANTHER" id="PTHR32120">
    <property type="entry name" value="SMALL RIBOSOMAL SUBUNIT BIOGENESIS GTPASE RSGA"/>
    <property type="match status" value="1"/>
</dbReference>
<evidence type="ECO:0000256" key="10">
    <source>
        <dbReference type="HAMAP-Rule" id="MF_01820"/>
    </source>
</evidence>
<keyword evidence="1 10" id="KW-0963">Cytoplasm</keyword>
<comment type="function">
    <text evidence="10">One of several proteins that assist in the late maturation steps of the functional core of the 30S ribosomal subunit. Helps release RbfA from mature subunits. May play a role in the assembly of ribosomal proteins into the subunit. Circularly permuted GTPase that catalyzes slow GTP hydrolysis, GTPase activity is stimulated by the 30S ribosomal subunit.</text>
</comment>
<comment type="caution">
    <text evidence="13">The sequence shown here is derived from an EMBL/GenBank/DDBJ whole genome shotgun (WGS) entry which is preliminary data.</text>
</comment>
<proteinExistence type="inferred from homology"/>
<dbReference type="EMBL" id="WWEN01000002">
    <property type="protein sequence ID" value="MYM54887.1"/>
    <property type="molecule type" value="Genomic_DNA"/>
</dbReference>
<sequence length="355" mass="38685">MTTSKPGLAELGWTPFFNSQTFDDDLSRLLPVRVMAVQRGQLSVAGDGFETSIPSHLPGAVSEDDYPTVGDWLLIDRETHRPHRLLNRSSLFKRRAPGSGRGVQLIAANVDTVFIVSSCNQDFSIARLERYLVLAREAGVTPVIVLTKADLADDPGDYARQALRLQPGLLVETVNAHDPQSLACLSAWCGKGQTVAFMGSSGVGKSTLINTLTGTGNIATGAIREDDAKGRHTTSARSFHRLEQGGWLLDTPGMRELQLTDAAAGLEEVFDDIVELAHACRFSDCGHDSEPGCAVQAAIADGRLDPARLDRWRKLTAEDRYNTETLAERRARDRAFGKMVRSVSKEKLGKRGMEP</sequence>
<organism evidence="13 14">
    <name type="scientific">Thalassovita mangrovi</name>
    <dbReference type="NCBI Taxonomy" id="2692236"/>
    <lineage>
        <taxon>Bacteria</taxon>
        <taxon>Pseudomonadati</taxon>
        <taxon>Pseudomonadota</taxon>
        <taxon>Alphaproteobacteria</taxon>
        <taxon>Rhodobacterales</taxon>
        <taxon>Roseobacteraceae</taxon>
        <taxon>Thalassovita</taxon>
    </lineage>
</organism>
<dbReference type="PROSITE" id="PS50936">
    <property type="entry name" value="ENGC_GTPASE"/>
    <property type="match status" value="1"/>
</dbReference>
<dbReference type="PANTHER" id="PTHR32120:SF10">
    <property type="entry name" value="SMALL RIBOSOMAL SUBUNIT BIOGENESIS GTPASE RSGA"/>
    <property type="match status" value="1"/>
</dbReference>
<dbReference type="GO" id="GO:0019843">
    <property type="term" value="F:rRNA binding"/>
    <property type="evidence" value="ECO:0007669"/>
    <property type="project" value="UniProtKB-KW"/>
</dbReference>
<dbReference type="SUPFAM" id="SSF52540">
    <property type="entry name" value="P-loop containing nucleoside triphosphate hydrolases"/>
    <property type="match status" value="1"/>
</dbReference>
<feature type="binding site" evidence="10">
    <location>
        <begin position="147"/>
        <end position="150"/>
    </location>
    <ligand>
        <name>GTP</name>
        <dbReference type="ChEBI" id="CHEBI:37565"/>
    </ligand>
</feature>
<dbReference type="InterPro" id="IPR027417">
    <property type="entry name" value="P-loop_NTPase"/>
</dbReference>
<keyword evidence="2 10" id="KW-0690">Ribosome biogenesis</keyword>
<feature type="binding site" evidence="10">
    <location>
        <position position="287"/>
    </location>
    <ligand>
        <name>Zn(2+)</name>
        <dbReference type="ChEBI" id="CHEBI:29105"/>
    </ligand>
</feature>
<evidence type="ECO:0000259" key="12">
    <source>
        <dbReference type="PROSITE" id="PS51721"/>
    </source>
</evidence>
<gene>
    <name evidence="10 13" type="primary">rsgA</name>
    <name evidence="13" type="ORF">GR167_06205</name>
</gene>
<accession>A0A6L8LFN2</accession>
<evidence type="ECO:0000256" key="7">
    <source>
        <dbReference type="ARBA" id="ARBA00022833"/>
    </source>
</evidence>
<keyword evidence="4 10" id="KW-0699">rRNA-binding</keyword>
<feature type="domain" description="EngC GTPase" evidence="11">
    <location>
        <begin position="108"/>
        <end position="255"/>
    </location>
</feature>
<dbReference type="GO" id="GO:0005525">
    <property type="term" value="F:GTP binding"/>
    <property type="evidence" value="ECO:0007669"/>
    <property type="project" value="UniProtKB-UniRule"/>
</dbReference>
<dbReference type="InterPro" id="IPR004881">
    <property type="entry name" value="Ribosome_biogen_GTPase_RsgA"/>
</dbReference>
<feature type="binding site" evidence="10">
    <location>
        <begin position="199"/>
        <end position="207"/>
    </location>
    <ligand>
        <name>GTP</name>
        <dbReference type="ChEBI" id="CHEBI:37565"/>
    </ligand>
</feature>
<comment type="cofactor">
    <cofactor evidence="10">
        <name>Zn(2+)</name>
        <dbReference type="ChEBI" id="CHEBI:29105"/>
    </cofactor>
    <text evidence="10">Binds 1 zinc ion per subunit.</text>
</comment>
<comment type="similarity">
    <text evidence="10">Belongs to the TRAFAC class YlqF/YawG GTPase family. RsgA subfamily.</text>
</comment>
<dbReference type="GO" id="GO:0042274">
    <property type="term" value="P:ribosomal small subunit biogenesis"/>
    <property type="evidence" value="ECO:0007669"/>
    <property type="project" value="UniProtKB-UniRule"/>
</dbReference>
<comment type="subcellular location">
    <subcellularLocation>
        <location evidence="10">Cytoplasm</location>
    </subcellularLocation>
</comment>
<evidence type="ECO:0000313" key="13">
    <source>
        <dbReference type="EMBL" id="MYM54887.1"/>
    </source>
</evidence>
<dbReference type="GO" id="GO:0003924">
    <property type="term" value="F:GTPase activity"/>
    <property type="evidence" value="ECO:0007669"/>
    <property type="project" value="UniProtKB-UniRule"/>
</dbReference>
<dbReference type="NCBIfam" id="TIGR00157">
    <property type="entry name" value="ribosome small subunit-dependent GTPase A"/>
    <property type="match status" value="1"/>
</dbReference>
<evidence type="ECO:0000313" key="14">
    <source>
        <dbReference type="Proteomes" id="UP000479043"/>
    </source>
</evidence>
<keyword evidence="3 10" id="KW-0479">Metal-binding</keyword>
<dbReference type="EC" id="3.6.1.-" evidence="10"/>
<keyword evidence="5 10" id="KW-0547">Nucleotide-binding</keyword>
<dbReference type="PROSITE" id="PS51721">
    <property type="entry name" value="G_CP"/>
    <property type="match status" value="1"/>
</dbReference>
<evidence type="ECO:0000256" key="8">
    <source>
        <dbReference type="ARBA" id="ARBA00022884"/>
    </source>
</evidence>
<evidence type="ECO:0000256" key="2">
    <source>
        <dbReference type="ARBA" id="ARBA00022517"/>
    </source>
</evidence>
<reference evidence="13 14" key="1">
    <citation type="submission" date="2020-01" db="EMBL/GenBank/DDBJ databases">
        <authorList>
            <person name="Chen S."/>
        </authorList>
    </citation>
    <scope>NUCLEOTIDE SEQUENCE [LARGE SCALE GENOMIC DNA]</scope>
    <source>
        <strain evidence="13 14">GS-10</strain>
    </source>
</reference>
<feature type="domain" description="CP-type G" evidence="12">
    <location>
        <begin position="99"/>
        <end position="257"/>
    </location>
</feature>
<evidence type="ECO:0000256" key="6">
    <source>
        <dbReference type="ARBA" id="ARBA00022801"/>
    </source>
</evidence>
<keyword evidence="9 10" id="KW-0342">GTP-binding</keyword>
<dbReference type="Proteomes" id="UP000479043">
    <property type="component" value="Unassembled WGS sequence"/>
</dbReference>
<feature type="binding site" evidence="10">
    <location>
        <position position="285"/>
    </location>
    <ligand>
        <name>Zn(2+)</name>
        <dbReference type="ChEBI" id="CHEBI:29105"/>
    </ligand>
</feature>
<dbReference type="RefSeq" id="WP_160972548.1">
    <property type="nucleotide sequence ID" value="NZ_WWEN01000002.1"/>
</dbReference>
<dbReference type="CDD" id="cd01854">
    <property type="entry name" value="YjeQ_EngC"/>
    <property type="match status" value="1"/>
</dbReference>
<keyword evidence="7 10" id="KW-0862">Zinc</keyword>